<evidence type="ECO:0000313" key="1">
    <source>
        <dbReference type="EMBL" id="EAX91134.1"/>
    </source>
</evidence>
<name>A2FVD1_TRIV3</name>
<dbReference type="Proteomes" id="UP000001542">
    <property type="component" value="Unassembled WGS sequence"/>
</dbReference>
<reference evidence="1" key="2">
    <citation type="journal article" date="2007" name="Science">
        <title>Draft genome sequence of the sexually transmitted pathogen Trichomonas vaginalis.</title>
        <authorList>
            <person name="Carlton J.M."/>
            <person name="Hirt R.P."/>
            <person name="Silva J.C."/>
            <person name="Delcher A.L."/>
            <person name="Schatz M."/>
            <person name="Zhao Q."/>
            <person name="Wortman J.R."/>
            <person name="Bidwell S.L."/>
            <person name="Alsmark U.C.M."/>
            <person name="Besteiro S."/>
            <person name="Sicheritz-Ponten T."/>
            <person name="Noel C.J."/>
            <person name="Dacks J.B."/>
            <person name="Foster P.G."/>
            <person name="Simillion C."/>
            <person name="Van de Peer Y."/>
            <person name="Miranda-Saavedra D."/>
            <person name="Barton G.J."/>
            <person name="Westrop G.D."/>
            <person name="Mueller S."/>
            <person name="Dessi D."/>
            <person name="Fiori P.L."/>
            <person name="Ren Q."/>
            <person name="Paulsen I."/>
            <person name="Zhang H."/>
            <person name="Bastida-Corcuera F.D."/>
            <person name="Simoes-Barbosa A."/>
            <person name="Brown M.T."/>
            <person name="Hayes R.D."/>
            <person name="Mukherjee M."/>
            <person name="Okumura C.Y."/>
            <person name="Schneider R."/>
            <person name="Smith A.J."/>
            <person name="Vanacova S."/>
            <person name="Villalvazo M."/>
            <person name="Haas B.J."/>
            <person name="Pertea M."/>
            <person name="Feldblyum T.V."/>
            <person name="Utterback T.R."/>
            <person name="Shu C.L."/>
            <person name="Osoegawa K."/>
            <person name="de Jong P.J."/>
            <person name="Hrdy I."/>
            <person name="Horvathova L."/>
            <person name="Zubacova Z."/>
            <person name="Dolezal P."/>
            <person name="Malik S.B."/>
            <person name="Logsdon J.M. Jr."/>
            <person name="Henze K."/>
            <person name="Gupta A."/>
            <person name="Wang C.C."/>
            <person name="Dunne R.L."/>
            <person name="Upcroft J.A."/>
            <person name="Upcroft P."/>
            <person name="White O."/>
            <person name="Salzberg S.L."/>
            <person name="Tang P."/>
            <person name="Chiu C.-H."/>
            <person name="Lee Y.-S."/>
            <person name="Embley T.M."/>
            <person name="Coombs G.H."/>
            <person name="Mottram J.C."/>
            <person name="Tachezy J."/>
            <person name="Fraser-Liggett C.M."/>
            <person name="Johnson P.J."/>
        </authorList>
    </citation>
    <scope>NUCLEOTIDE SEQUENCE [LARGE SCALE GENOMIC DNA]</scope>
    <source>
        <strain evidence="1">G3</strain>
    </source>
</reference>
<gene>
    <name evidence="1" type="ORF">TVAG_147810</name>
</gene>
<organism evidence="1 2">
    <name type="scientific">Trichomonas vaginalis (strain ATCC PRA-98 / G3)</name>
    <dbReference type="NCBI Taxonomy" id="412133"/>
    <lineage>
        <taxon>Eukaryota</taxon>
        <taxon>Metamonada</taxon>
        <taxon>Parabasalia</taxon>
        <taxon>Trichomonadida</taxon>
        <taxon>Trichomonadidae</taxon>
        <taxon>Trichomonas</taxon>
    </lineage>
</organism>
<dbReference type="EMBL" id="DS114056">
    <property type="protein sequence ID" value="EAX91134.1"/>
    <property type="molecule type" value="Genomic_DNA"/>
</dbReference>
<dbReference type="AlphaFoldDB" id="A2FVD1"/>
<dbReference type="VEuPathDB" id="TrichDB:TVAGG3_0403530"/>
<evidence type="ECO:0000313" key="2">
    <source>
        <dbReference type="Proteomes" id="UP000001542"/>
    </source>
</evidence>
<keyword evidence="2" id="KW-1185">Reference proteome</keyword>
<dbReference type="KEGG" id="tva:4748827"/>
<dbReference type="InParanoid" id="A2FVD1"/>
<accession>A2FVD1</accession>
<sequence length="252" mass="29574">MTAKQAKEVDDNEMHPPLEDFTVVKPLIRFYDYKKLAETSKNVMKLSQEITNFKAPKVPNKFLWPKKSEIPPDDFVEDEETSVIEPIDQVETNIVEIIPPLAASKLEYDFPATKELNTLAQIQRKECFDTSNLFEREEWMALSNYYDAQIRENTQRNEIVDKRPISDALRYTSKLSAFPIDVGGQKFYKYNIRCEKMEKRHKRTMEKISQAHDHASDALMNHHIHWMTAFGDIQKINVENVKIPKIPIQHYE</sequence>
<protein>
    <submittedName>
        <fullName evidence="1">Uncharacterized protein</fullName>
    </submittedName>
</protein>
<dbReference type="VEuPathDB" id="TrichDB:TVAG_147810"/>
<dbReference type="RefSeq" id="XP_001304064.1">
    <property type="nucleotide sequence ID" value="XM_001304063.1"/>
</dbReference>
<reference evidence="1" key="1">
    <citation type="submission" date="2006-10" db="EMBL/GenBank/DDBJ databases">
        <authorList>
            <person name="Amadeo P."/>
            <person name="Zhao Q."/>
            <person name="Wortman J."/>
            <person name="Fraser-Liggett C."/>
            <person name="Carlton J."/>
        </authorList>
    </citation>
    <scope>NUCLEOTIDE SEQUENCE</scope>
    <source>
        <strain evidence="1">G3</strain>
    </source>
</reference>
<proteinExistence type="predicted"/>